<protein>
    <recommendedName>
        <fullName evidence="1">WLM domain-containing protein</fullName>
    </recommendedName>
</protein>
<evidence type="ECO:0000313" key="3">
    <source>
        <dbReference type="Proteomes" id="UP001489004"/>
    </source>
</evidence>
<proteinExistence type="predicted"/>
<dbReference type="Proteomes" id="UP001489004">
    <property type="component" value="Unassembled WGS sequence"/>
</dbReference>
<dbReference type="Gene3D" id="3.10.20.90">
    <property type="entry name" value="Phosphatidylinositol 3-kinase Catalytic Subunit, Chain A, domain 1"/>
    <property type="match status" value="1"/>
</dbReference>
<dbReference type="Pfam" id="PF09409">
    <property type="entry name" value="PUB"/>
    <property type="match status" value="1"/>
</dbReference>
<comment type="caution">
    <text evidence="2">The sequence shown here is derived from an EMBL/GenBank/DDBJ whole genome shotgun (WGS) entry which is preliminary data.</text>
</comment>
<evidence type="ECO:0000259" key="1">
    <source>
        <dbReference type="PROSITE" id="PS51397"/>
    </source>
</evidence>
<dbReference type="InterPro" id="IPR036339">
    <property type="entry name" value="PUB-like_dom_sf"/>
</dbReference>
<dbReference type="PANTHER" id="PTHR47796:SF1">
    <property type="entry name" value="OS08G0500800 PROTEIN"/>
    <property type="match status" value="1"/>
</dbReference>
<evidence type="ECO:0000313" key="2">
    <source>
        <dbReference type="EMBL" id="KAK9804353.1"/>
    </source>
</evidence>
<dbReference type="InterPro" id="IPR013536">
    <property type="entry name" value="WLM_dom"/>
</dbReference>
<gene>
    <name evidence="2" type="ORF">WJX72_008599</name>
</gene>
<keyword evidence="3" id="KW-1185">Reference proteome</keyword>
<organism evidence="2 3">
    <name type="scientific">[Myrmecia] bisecta</name>
    <dbReference type="NCBI Taxonomy" id="41462"/>
    <lineage>
        <taxon>Eukaryota</taxon>
        <taxon>Viridiplantae</taxon>
        <taxon>Chlorophyta</taxon>
        <taxon>core chlorophytes</taxon>
        <taxon>Trebouxiophyceae</taxon>
        <taxon>Trebouxiales</taxon>
        <taxon>Trebouxiaceae</taxon>
        <taxon>Myrmecia</taxon>
    </lineage>
</organism>
<dbReference type="SUPFAM" id="SSF143503">
    <property type="entry name" value="PUG domain-like"/>
    <property type="match status" value="1"/>
</dbReference>
<accession>A0AAW1P8J4</accession>
<name>A0AAW1P8J4_9CHLO</name>
<dbReference type="AlphaFoldDB" id="A0AAW1P8J4"/>
<dbReference type="Pfam" id="PF08325">
    <property type="entry name" value="WLM"/>
    <property type="match status" value="1"/>
</dbReference>
<dbReference type="Gene3D" id="1.20.58.2190">
    <property type="match status" value="1"/>
</dbReference>
<dbReference type="PANTHER" id="PTHR47796">
    <property type="entry name" value="ZINC METALLOPROTEINASE-LIKE PROTEIN"/>
    <property type="match status" value="1"/>
</dbReference>
<dbReference type="InterPro" id="IPR018997">
    <property type="entry name" value="PUB_domain"/>
</dbReference>
<feature type="domain" description="WLM" evidence="1">
    <location>
        <begin position="129"/>
        <end position="330"/>
    </location>
</feature>
<dbReference type="PROSITE" id="PS51397">
    <property type="entry name" value="WLM"/>
    <property type="match status" value="1"/>
</dbReference>
<dbReference type="EMBL" id="JALJOR010000018">
    <property type="protein sequence ID" value="KAK9804353.1"/>
    <property type="molecule type" value="Genomic_DNA"/>
</dbReference>
<reference evidence="2 3" key="1">
    <citation type="journal article" date="2024" name="Nat. Commun.">
        <title>Phylogenomics reveals the evolutionary origins of lichenization in chlorophyte algae.</title>
        <authorList>
            <person name="Puginier C."/>
            <person name="Libourel C."/>
            <person name="Otte J."/>
            <person name="Skaloud P."/>
            <person name="Haon M."/>
            <person name="Grisel S."/>
            <person name="Petersen M."/>
            <person name="Berrin J.G."/>
            <person name="Delaux P.M."/>
            <person name="Dal Grande F."/>
            <person name="Keller J."/>
        </authorList>
    </citation>
    <scope>NUCLEOTIDE SEQUENCE [LARGE SCALE GENOMIC DNA]</scope>
    <source>
        <strain evidence="2 3">SAG 2043</strain>
    </source>
</reference>
<dbReference type="SMART" id="SM00580">
    <property type="entry name" value="PUG"/>
    <property type="match status" value="1"/>
</dbReference>
<sequence>MVALAEEQPFQLSVSYRGKQHQLSLPASSTLEGLGKALERETSAAFETIKLVIPGRKGPPARPATSPAQSLQAAGIPAKGRLMMLASSAAEVEAIQHSRDLPGLAGFDHEHKQAMRRRQHAGGGALVLPKGEYVFQQFRLLPHPALTPPPSEALKLLHRLAADPGIVGIMNKHRWTVGLLSEMPPEGKVGVSAMCILGYNVNQGQEISMRLRTDDLKGFRRYDRIRETLCHELAHMVWGEHDHNFKQLNSQLLRECAEFEAQAQGGHILAGPAFAGDSQANAAWVDEDDAGQDMGRALQTLATVLQNALKDPKEPKFRRVRQQNAAFQTKAGRFPAALDLLRLAGFYPDNSSSDPALVLQRNDPGLLWLTLSAVNAALAGSQS</sequence>